<keyword evidence="1" id="KW-0812">Transmembrane</keyword>
<evidence type="ECO:0000256" key="1">
    <source>
        <dbReference type="SAM" id="Phobius"/>
    </source>
</evidence>
<dbReference type="Proteomes" id="UP000050783">
    <property type="component" value="Unassembled WGS sequence"/>
</dbReference>
<keyword evidence="1" id="KW-0472">Membrane</keyword>
<protein>
    <submittedName>
        <fullName evidence="2">Uncharacterized protein</fullName>
    </submittedName>
</protein>
<feature type="transmembrane region" description="Helical" evidence="1">
    <location>
        <begin position="6"/>
        <end position="26"/>
    </location>
</feature>
<dbReference type="AlphaFoldDB" id="A0A0P1F4Q7"/>
<proteinExistence type="predicted"/>
<name>A0A0P1F4Q7_9RHOB</name>
<accession>A0A0P1F4Q7</accession>
<keyword evidence="1" id="KW-1133">Transmembrane helix</keyword>
<dbReference type="EMBL" id="CYPU01000049">
    <property type="protein sequence ID" value="CUH48959.1"/>
    <property type="molecule type" value="Genomic_DNA"/>
</dbReference>
<evidence type="ECO:0000313" key="3">
    <source>
        <dbReference type="Proteomes" id="UP000050783"/>
    </source>
</evidence>
<organism evidence="2 3">
    <name type="scientific">Ruegeria atlantica</name>
    <dbReference type="NCBI Taxonomy" id="81569"/>
    <lineage>
        <taxon>Bacteria</taxon>
        <taxon>Pseudomonadati</taxon>
        <taxon>Pseudomonadota</taxon>
        <taxon>Alphaproteobacteria</taxon>
        <taxon>Rhodobacterales</taxon>
        <taxon>Roseobacteraceae</taxon>
        <taxon>Ruegeria</taxon>
    </lineage>
</organism>
<reference evidence="2 3" key="1">
    <citation type="submission" date="2015-09" db="EMBL/GenBank/DDBJ databases">
        <authorList>
            <consortium name="Swine Surveillance"/>
        </authorList>
    </citation>
    <scope>NUCLEOTIDE SEQUENCE [LARGE SCALE GENOMIC DNA]</scope>
    <source>
        <strain evidence="2 3">CECT 4292</strain>
    </source>
</reference>
<evidence type="ECO:0000313" key="2">
    <source>
        <dbReference type="EMBL" id="CUH48959.1"/>
    </source>
</evidence>
<sequence length="111" mass="13045">MDAPIIQLVFMFVLLIVLIWLYILPITMAGRRKVHRSIPFMPNHQQRMCRSAKTISRWLAVSKRQCVRHTPKVVQASRNHYARPQQLYPEPGMLKFAHRRHPLIPVHGTDT</sequence>
<gene>
    <name evidence="2" type="ORF">RUA4292_03150</name>
</gene>